<gene>
    <name evidence="2" type="ORF">H1W37_12795</name>
</gene>
<reference evidence="2 3" key="2">
    <citation type="submission" date="2020-08" db="EMBL/GenBank/DDBJ databases">
        <title>Stappia taiwanensis sp. nov., isolated from a coastal thermal spring.</title>
        <authorList>
            <person name="Kampfer P."/>
        </authorList>
    </citation>
    <scope>NUCLEOTIDE SEQUENCE [LARGE SCALE GENOMIC DNA]</scope>
    <source>
        <strain evidence="2 3">DSM 23284</strain>
    </source>
</reference>
<dbReference type="EMBL" id="JACEON010000011">
    <property type="protein sequence ID" value="MBA4612538.1"/>
    <property type="molecule type" value="Genomic_DNA"/>
</dbReference>
<organism evidence="2 3">
    <name type="scientific">Stappia taiwanensis</name>
    <dbReference type="NCBI Taxonomy" id="992267"/>
    <lineage>
        <taxon>Bacteria</taxon>
        <taxon>Pseudomonadati</taxon>
        <taxon>Pseudomonadota</taxon>
        <taxon>Alphaproteobacteria</taxon>
        <taxon>Hyphomicrobiales</taxon>
        <taxon>Stappiaceae</taxon>
        <taxon>Stappia</taxon>
    </lineage>
</organism>
<protein>
    <submittedName>
        <fullName evidence="2">DUF2336 domain-containing protein</fullName>
    </submittedName>
</protein>
<dbReference type="Pfam" id="PF10098">
    <property type="entry name" value="DUF2336"/>
    <property type="match status" value="1"/>
</dbReference>
<dbReference type="AlphaFoldDB" id="A0A838XV96"/>
<dbReference type="RefSeq" id="WP_181760733.1">
    <property type="nucleotide sequence ID" value="NZ_BMCR01000010.1"/>
</dbReference>
<feature type="region of interest" description="Disordered" evidence="1">
    <location>
        <begin position="336"/>
        <end position="356"/>
    </location>
</feature>
<comment type="caution">
    <text evidence="2">The sequence shown here is derived from an EMBL/GenBank/DDBJ whole genome shotgun (WGS) entry which is preliminary data.</text>
</comment>
<feature type="compositionally biased region" description="Low complexity" evidence="1">
    <location>
        <begin position="341"/>
        <end position="356"/>
    </location>
</feature>
<evidence type="ECO:0000313" key="3">
    <source>
        <dbReference type="Proteomes" id="UP000559404"/>
    </source>
</evidence>
<evidence type="ECO:0000256" key="1">
    <source>
        <dbReference type="SAM" id="MobiDB-lite"/>
    </source>
</evidence>
<reference evidence="2 3" key="1">
    <citation type="submission" date="2020-07" db="EMBL/GenBank/DDBJ databases">
        <authorList>
            <person name="Li M."/>
        </authorList>
    </citation>
    <scope>NUCLEOTIDE SEQUENCE [LARGE SCALE GENOMIC DNA]</scope>
    <source>
        <strain evidence="2 3">DSM 23284</strain>
    </source>
</reference>
<dbReference type="Proteomes" id="UP000559404">
    <property type="component" value="Unassembled WGS sequence"/>
</dbReference>
<proteinExistence type="predicted"/>
<evidence type="ECO:0000313" key="2">
    <source>
        <dbReference type="EMBL" id="MBA4612538.1"/>
    </source>
</evidence>
<keyword evidence="3" id="KW-1185">Reference proteome</keyword>
<name>A0A838XV96_9HYPH</name>
<dbReference type="InterPro" id="IPR019285">
    <property type="entry name" value="DUF2336"/>
</dbReference>
<sequence>MLNDLLTLARNPSREARGHLLQRVADVFLDGVGKHTEAELVLFCEIILKLLDGSSLAQRARLSRRMAPWGETPNRVAYRLASDEITVAAPMLEQSPSLTESDLLKLTRRMPQTHLIAIARRVDMPRRVSDLLVDKGTIRVWRTMAGNTRSSMSDWAMRTLAKRSISDTQLRRNLSARQDLTPLICDWLIPHVNTPTRIRLEAIRSGSNPGQLTTPEQIRKELRSRFDISIETCDVERLWQLVRDENFSLDKLMLVLLAERRHNDALDLFARRMKRALHAMQGTVFQAGIDELISQAHAAGLSDQVFLALAQLRCQHLRIPESQATRWLDMFRQLAPASRNSGPSPATSSPASRSPN</sequence>
<accession>A0A838XV96</accession>